<proteinExistence type="predicted"/>
<dbReference type="EMBL" id="BSNM01000009">
    <property type="protein sequence ID" value="GLQ30857.1"/>
    <property type="molecule type" value="Genomic_DNA"/>
</dbReference>
<accession>A0AA37SA35</accession>
<feature type="domain" description="HTH merR-type" evidence="2">
    <location>
        <begin position="18"/>
        <end position="87"/>
    </location>
</feature>
<dbReference type="Gene3D" id="1.10.1660.10">
    <property type="match status" value="1"/>
</dbReference>
<dbReference type="InterPro" id="IPR000551">
    <property type="entry name" value="MerR-type_HTH_dom"/>
</dbReference>
<evidence type="ECO:0000256" key="1">
    <source>
        <dbReference type="ARBA" id="ARBA00023125"/>
    </source>
</evidence>
<sequence length="190" mass="21777">MFYRIVNVGKPDLGGEGMYRIGQLVKDFGLSRSTLLYYDRIGLLKSQIRTGANYRIYSEADYHRLGKICTYKQAGISLEDIKSLLDTSECNITNVLEKRLESLNSEISELRKQQQVVVSLLGKDSLLRSTKTMSKEQWVDILKASGMTEEDMHRWHVAFERSLPEAHTDFLESLGIDNAEIARIKQWSKP</sequence>
<dbReference type="InterPro" id="IPR009061">
    <property type="entry name" value="DNA-bd_dom_put_sf"/>
</dbReference>
<name>A0AA37SA35_9GAMM</name>
<dbReference type="SMART" id="SM00422">
    <property type="entry name" value="HTH_MERR"/>
    <property type="match status" value="1"/>
</dbReference>
<keyword evidence="4" id="KW-1185">Reference proteome</keyword>
<evidence type="ECO:0000259" key="2">
    <source>
        <dbReference type="PROSITE" id="PS50937"/>
    </source>
</evidence>
<keyword evidence="1" id="KW-0238">DNA-binding</keyword>
<gene>
    <name evidence="3" type="ORF">GCM10007876_13360</name>
</gene>
<dbReference type="PROSITE" id="PS50937">
    <property type="entry name" value="HTH_MERR_2"/>
    <property type="match status" value="1"/>
</dbReference>
<protein>
    <submittedName>
        <fullName evidence="3">MerR family transcriptional regulator</fullName>
    </submittedName>
</protein>
<reference evidence="3" key="2">
    <citation type="submission" date="2023-01" db="EMBL/GenBank/DDBJ databases">
        <title>Draft genome sequence of Litoribrevibacter albus strain NBRC 110071.</title>
        <authorList>
            <person name="Sun Q."/>
            <person name="Mori K."/>
        </authorList>
    </citation>
    <scope>NUCLEOTIDE SEQUENCE</scope>
    <source>
        <strain evidence="3">NBRC 110071</strain>
    </source>
</reference>
<dbReference type="GO" id="GO:0003700">
    <property type="term" value="F:DNA-binding transcription factor activity"/>
    <property type="evidence" value="ECO:0007669"/>
    <property type="project" value="InterPro"/>
</dbReference>
<dbReference type="PRINTS" id="PR00040">
    <property type="entry name" value="HTHMERR"/>
</dbReference>
<dbReference type="Proteomes" id="UP001161389">
    <property type="component" value="Unassembled WGS sequence"/>
</dbReference>
<dbReference type="PANTHER" id="PTHR30204">
    <property type="entry name" value="REDOX-CYCLING DRUG-SENSING TRANSCRIPTIONAL ACTIVATOR SOXR"/>
    <property type="match status" value="1"/>
</dbReference>
<dbReference type="PANTHER" id="PTHR30204:SF90">
    <property type="entry name" value="HTH-TYPE TRANSCRIPTIONAL ACTIVATOR MTA"/>
    <property type="match status" value="1"/>
</dbReference>
<dbReference type="AlphaFoldDB" id="A0AA37SA35"/>
<dbReference type="GO" id="GO:0003677">
    <property type="term" value="F:DNA binding"/>
    <property type="evidence" value="ECO:0007669"/>
    <property type="project" value="UniProtKB-KW"/>
</dbReference>
<evidence type="ECO:0000313" key="4">
    <source>
        <dbReference type="Proteomes" id="UP001161389"/>
    </source>
</evidence>
<dbReference type="SUPFAM" id="SSF46955">
    <property type="entry name" value="Putative DNA-binding domain"/>
    <property type="match status" value="1"/>
</dbReference>
<reference evidence="3" key="1">
    <citation type="journal article" date="2014" name="Int. J. Syst. Evol. Microbiol.">
        <title>Complete genome sequence of Corynebacterium casei LMG S-19264T (=DSM 44701T), isolated from a smear-ripened cheese.</title>
        <authorList>
            <consortium name="US DOE Joint Genome Institute (JGI-PGF)"/>
            <person name="Walter F."/>
            <person name="Albersmeier A."/>
            <person name="Kalinowski J."/>
            <person name="Ruckert C."/>
        </authorList>
    </citation>
    <scope>NUCLEOTIDE SEQUENCE</scope>
    <source>
        <strain evidence="3">NBRC 110071</strain>
    </source>
</reference>
<dbReference type="InterPro" id="IPR047057">
    <property type="entry name" value="MerR_fam"/>
</dbReference>
<comment type="caution">
    <text evidence="3">The sequence shown here is derived from an EMBL/GenBank/DDBJ whole genome shotgun (WGS) entry which is preliminary data.</text>
</comment>
<organism evidence="3 4">
    <name type="scientific">Litoribrevibacter albus</name>
    <dbReference type="NCBI Taxonomy" id="1473156"/>
    <lineage>
        <taxon>Bacteria</taxon>
        <taxon>Pseudomonadati</taxon>
        <taxon>Pseudomonadota</taxon>
        <taxon>Gammaproteobacteria</taxon>
        <taxon>Oceanospirillales</taxon>
        <taxon>Oceanospirillaceae</taxon>
        <taxon>Litoribrevibacter</taxon>
    </lineage>
</organism>
<dbReference type="Pfam" id="PF13411">
    <property type="entry name" value="MerR_1"/>
    <property type="match status" value="1"/>
</dbReference>
<evidence type="ECO:0000313" key="3">
    <source>
        <dbReference type="EMBL" id="GLQ30857.1"/>
    </source>
</evidence>